<sequence length="138" mass="14959">MTVSSPDFADRTRMPDALTADHGSQEPVIEVSGVPAEAVELALVCHDPDAPLPLGFTHWTVYGIPADAVRITGASGREGMTNAGEKGYYGPQPPVGHGDHSYYFWVYALSRKVEGEPSSDDFLHEYADDILEQNRLVG</sequence>
<proteinExistence type="inferred from homology"/>
<feature type="non-terminal residue" evidence="3">
    <location>
        <position position="138"/>
    </location>
</feature>
<dbReference type="InterPro" id="IPR036610">
    <property type="entry name" value="PEBP-like_sf"/>
</dbReference>
<dbReference type="EMBL" id="DXAM01000014">
    <property type="protein sequence ID" value="HJA03413.1"/>
    <property type="molecule type" value="Genomic_DNA"/>
</dbReference>
<evidence type="ECO:0000256" key="1">
    <source>
        <dbReference type="ARBA" id="ARBA00007120"/>
    </source>
</evidence>
<evidence type="ECO:0000313" key="3">
    <source>
        <dbReference type="EMBL" id="HJA03413.1"/>
    </source>
</evidence>
<evidence type="ECO:0000313" key="4">
    <source>
        <dbReference type="Proteomes" id="UP000824220"/>
    </source>
</evidence>
<organism evidence="3 4">
    <name type="scientific">Candidatus Microbacterium stercoravium</name>
    <dbReference type="NCBI Taxonomy" id="2838697"/>
    <lineage>
        <taxon>Bacteria</taxon>
        <taxon>Bacillati</taxon>
        <taxon>Actinomycetota</taxon>
        <taxon>Actinomycetes</taxon>
        <taxon>Micrococcales</taxon>
        <taxon>Microbacteriaceae</taxon>
        <taxon>Microbacterium</taxon>
    </lineage>
</organism>
<comment type="caution">
    <text evidence="3">The sequence shown here is derived from an EMBL/GenBank/DDBJ whole genome shotgun (WGS) entry which is preliminary data.</text>
</comment>
<dbReference type="CDD" id="cd00865">
    <property type="entry name" value="PEBP_bact_arch"/>
    <property type="match status" value="1"/>
</dbReference>
<dbReference type="InterPro" id="IPR005247">
    <property type="entry name" value="YbhB_YbcL/LppC-like"/>
</dbReference>
<name>A0A9D2H2N2_9MICO</name>
<reference evidence="3" key="1">
    <citation type="journal article" date="2021" name="PeerJ">
        <title>Extensive microbial diversity within the chicken gut microbiome revealed by metagenomics and culture.</title>
        <authorList>
            <person name="Gilroy R."/>
            <person name="Ravi A."/>
            <person name="Getino M."/>
            <person name="Pursley I."/>
            <person name="Horton D.L."/>
            <person name="Alikhan N.F."/>
            <person name="Baker D."/>
            <person name="Gharbi K."/>
            <person name="Hall N."/>
            <person name="Watson M."/>
            <person name="Adriaenssens E.M."/>
            <person name="Foster-Nyarko E."/>
            <person name="Jarju S."/>
            <person name="Secka A."/>
            <person name="Antonio M."/>
            <person name="Oren A."/>
            <person name="Chaudhuri R.R."/>
            <person name="La Ragione R."/>
            <person name="Hildebrand F."/>
            <person name="Pallen M.J."/>
        </authorList>
    </citation>
    <scope>NUCLEOTIDE SEQUENCE</scope>
    <source>
        <strain evidence="3">ChiHjej8B7-3636</strain>
    </source>
</reference>
<dbReference type="Gene3D" id="3.90.280.10">
    <property type="entry name" value="PEBP-like"/>
    <property type="match status" value="1"/>
</dbReference>
<feature type="region of interest" description="Disordered" evidence="2">
    <location>
        <begin position="1"/>
        <end position="25"/>
    </location>
</feature>
<protein>
    <submittedName>
        <fullName evidence="3">YbhB/YbcL family Raf kinase inhibitor-like protein</fullName>
    </submittedName>
</protein>
<dbReference type="InterPro" id="IPR008914">
    <property type="entry name" value="PEBP"/>
</dbReference>
<dbReference type="Proteomes" id="UP000824220">
    <property type="component" value="Unassembled WGS sequence"/>
</dbReference>
<reference evidence="3" key="2">
    <citation type="submission" date="2021-04" db="EMBL/GenBank/DDBJ databases">
        <authorList>
            <person name="Gilroy R."/>
        </authorList>
    </citation>
    <scope>NUCLEOTIDE SEQUENCE</scope>
    <source>
        <strain evidence="3">ChiHjej8B7-3636</strain>
    </source>
</reference>
<comment type="similarity">
    <text evidence="1">Belongs to the UPF0098 family.</text>
</comment>
<dbReference type="AlphaFoldDB" id="A0A9D2H2N2"/>
<gene>
    <name evidence="3" type="ORF">H9800_00925</name>
</gene>
<dbReference type="Pfam" id="PF01161">
    <property type="entry name" value="PBP"/>
    <property type="match status" value="1"/>
</dbReference>
<accession>A0A9D2H2N2</accession>
<evidence type="ECO:0000256" key="2">
    <source>
        <dbReference type="SAM" id="MobiDB-lite"/>
    </source>
</evidence>
<dbReference type="SUPFAM" id="SSF49777">
    <property type="entry name" value="PEBP-like"/>
    <property type="match status" value="1"/>
</dbReference>
<dbReference type="NCBIfam" id="TIGR00481">
    <property type="entry name" value="YbhB/YbcL family Raf kinase inhibitor-like protein"/>
    <property type="match status" value="1"/>
</dbReference>